<dbReference type="SMART" id="SM00316">
    <property type="entry name" value="S1"/>
    <property type="match status" value="1"/>
</dbReference>
<keyword evidence="4" id="KW-0460">Magnesium</keyword>
<accession>A0ABP1XDB1</accession>
<dbReference type="InterPro" id="IPR019307">
    <property type="entry name" value="RNA-bd_AU-1/RNase_E/G"/>
</dbReference>
<dbReference type="Proteomes" id="UP001071230">
    <property type="component" value="Unassembled WGS sequence"/>
</dbReference>
<dbReference type="InterPro" id="IPR012340">
    <property type="entry name" value="NA-bd_OB-fold"/>
</dbReference>
<reference evidence="7" key="1">
    <citation type="submission" date="2014-11" db="EMBL/GenBank/DDBJ databases">
        <authorList>
            <person name="Hornung B.V."/>
        </authorList>
    </citation>
    <scope>NUCLEOTIDE SEQUENCE</scope>
    <source>
        <strain evidence="7">INE</strain>
    </source>
</reference>
<protein>
    <submittedName>
        <fullName evidence="7">Ribonuclease G</fullName>
    </submittedName>
</protein>
<organism evidence="7 8">
    <name type="scientific">Acididesulfobacillus acetoxydans</name>
    <dbReference type="NCBI Taxonomy" id="1561005"/>
    <lineage>
        <taxon>Bacteria</taxon>
        <taxon>Bacillati</taxon>
        <taxon>Bacillota</taxon>
        <taxon>Clostridia</taxon>
        <taxon>Eubacteriales</taxon>
        <taxon>Peptococcaceae</taxon>
        <taxon>Acididesulfobacillus</taxon>
    </lineage>
</organism>
<keyword evidence="8" id="KW-1185">Reference proteome</keyword>
<dbReference type="InterPro" id="IPR004659">
    <property type="entry name" value="RNase_E/G"/>
</dbReference>
<evidence type="ECO:0000256" key="3">
    <source>
        <dbReference type="ARBA" id="ARBA00022801"/>
    </source>
</evidence>
<evidence type="ECO:0000256" key="1">
    <source>
        <dbReference type="ARBA" id="ARBA00001946"/>
    </source>
</evidence>
<evidence type="ECO:0000256" key="4">
    <source>
        <dbReference type="ARBA" id="ARBA00022842"/>
    </source>
</evidence>
<evidence type="ECO:0000256" key="2">
    <source>
        <dbReference type="ARBA" id="ARBA00022723"/>
    </source>
</evidence>
<sequence length="418" mass="46207">MREIILQGQAEKLRAALFEDNELVEVFEGEESGGLVGNIYLGRVENVLPGMQAAFVDIGLEKNAFLYVGDAVPPRTLDEEERPIVPPDVRVEQVLRPRQQLLVQIVKEPVGNKGARVTTNLTLPGRYTVLVPQVDYVGVSRKILDPEERERLRSLAVEVRPDGMGVVVRTLAQGIAREEIREDLGHLAGLWRRLQEKKATAPVPGLLHRDLELILRLVRDLVDREVTKITADREEVAGIMREALADIGHPASRAVSVDLSGSLFSRYGVDDEVRKALRPKVWLKSGGYLVVNSTEALVAIDVNTGKYVGKRSLAETVLRTNLEAAKEVARQLRLRNLGGIIIIDFIDMDAAADQERVLQALAEACLPDRIKCHILGLTQLGLVEMTRKKVGRTLAARFTKPCPVCDGHGYITPGSRQS</sequence>
<dbReference type="RefSeq" id="WP_261486451.1">
    <property type="nucleotide sequence ID" value="NZ_CDGJ01000033.1"/>
</dbReference>
<keyword evidence="5" id="KW-0694">RNA-binding</keyword>
<dbReference type="CDD" id="cd04453">
    <property type="entry name" value="S1_RNase_E"/>
    <property type="match status" value="1"/>
</dbReference>
<dbReference type="NCBIfam" id="TIGR00757">
    <property type="entry name" value="RNaseEG"/>
    <property type="match status" value="1"/>
</dbReference>
<keyword evidence="2" id="KW-0479">Metal-binding</keyword>
<dbReference type="SUPFAM" id="SSF50249">
    <property type="entry name" value="Nucleic acid-binding proteins"/>
    <property type="match status" value="1"/>
</dbReference>
<dbReference type="InterPro" id="IPR003029">
    <property type="entry name" value="S1_domain"/>
</dbReference>
<gene>
    <name evidence="7" type="ORF">DEACI_1220</name>
</gene>
<comment type="cofactor">
    <cofactor evidence="1">
        <name>Mg(2+)</name>
        <dbReference type="ChEBI" id="CHEBI:18420"/>
    </cofactor>
</comment>
<feature type="domain" description="S1 motif" evidence="6">
    <location>
        <begin position="35"/>
        <end position="120"/>
    </location>
</feature>
<proteinExistence type="predicted"/>
<dbReference type="PANTHER" id="PTHR30001:SF0">
    <property type="entry name" value="RIBONUCLEASE G"/>
    <property type="match status" value="1"/>
</dbReference>
<dbReference type="Pfam" id="PF10150">
    <property type="entry name" value="RNase_E_G"/>
    <property type="match status" value="1"/>
</dbReference>
<keyword evidence="3" id="KW-0378">Hydrolase</keyword>
<dbReference type="Gene3D" id="2.40.50.140">
    <property type="entry name" value="Nucleic acid-binding proteins"/>
    <property type="match status" value="1"/>
</dbReference>
<evidence type="ECO:0000313" key="7">
    <source>
        <dbReference type="EMBL" id="CEJ06769.1"/>
    </source>
</evidence>
<name>A0ABP1XDB1_9FIRM</name>
<evidence type="ECO:0000259" key="6">
    <source>
        <dbReference type="SMART" id="SM00316"/>
    </source>
</evidence>
<evidence type="ECO:0000256" key="5">
    <source>
        <dbReference type="ARBA" id="ARBA00022884"/>
    </source>
</evidence>
<evidence type="ECO:0000313" key="8">
    <source>
        <dbReference type="Proteomes" id="UP001071230"/>
    </source>
</evidence>
<dbReference type="EMBL" id="CDGJ01000033">
    <property type="protein sequence ID" value="CEJ06769.1"/>
    <property type="molecule type" value="Genomic_DNA"/>
</dbReference>
<comment type="caution">
    <text evidence="7">The sequence shown here is derived from an EMBL/GenBank/DDBJ whole genome shotgun (WGS) entry which is preliminary data.</text>
</comment>
<dbReference type="PANTHER" id="PTHR30001">
    <property type="entry name" value="RIBONUCLEASE"/>
    <property type="match status" value="1"/>
</dbReference>